<feature type="region of interest" description="Disordered" evidence="4">
    <location>
        <begin position="547"/>
        <end position="572"/>
    </location>
</feature>
<dbReference type="InterPro" id="IPR027291">
    <property type="entry name" value="Glyco_hydro_38_N_sf"/>
</dbReference>
<proteinExistence type="inferred from homology"/>
<dbReference type="Gene3D" id="3.20.110.10">
    <property type="entry name" value="Glycoside hydrolase 38, N terminal domain"/>
    <property type="match status" value="1"/>
</dbReference>
<dbReference type="GO" id="GO:0016787">
    <property type="term" value="F:hydrolase activity"/>
    <property type="evidence" value="ECO:0007669"/>
    <property type="project" value="UniProtKB-KW"/>
</dbReference>
<dbReference type="Proteomes" id="UP000427716">
    <property type="component" value="Chromosome"/>
</dbReference>
<feature type="compositionally biased region" description="Gly residues" evidence="4">
    <location>
        <begin position="561"/>
        <end position="572"/>
    </location>
</feature>
<evidence type="ECO:0000256" key="4">
    <source>
        <dbReference type="SAM" id="MobiDB-lite"/>
    </source>
</evidence>
<dbReference type="PANTHER" id="PTHR36306:SF1">
    <property type="entry name" value="ALPHA-AMYLASE-RELATED"/>
    <property type="match status" value="1"/>
</dbReference>
<dbReference type="InterPro" id="IPR004300">
    <property type="entry name" value="Glyco_hydro_57_N"/>
</dbReference>
<keyword evidence="7" id="KW-1185">Reference proteome</keyword>
<accession>A0A6I6D4X0</accession>
<gene>
    <name evidence="6" type="ORF">GM160_06555</name>
</gene>
<dbReference type="RefSeq" id="WP_156574036.1">
    <property type="nucleotide sequence ID" value="NZ_CP046415.1"/>
</dbReference>
<reference evidence="6 7" key="1">
    <citation type="submission" date="2019-11" db="EMBL/GenBank/DDBJ databases">
        <authorList>
            <person name="Zhang J."/>
            <person name="Sun C."/>
        </authorList>
    </citation>
    <scope>NUCLEOTIDE SEQUENCE [LARGE SCALE GENOMIC DNA]</scope>
    <source>
        <strain evidence="7">sp2</strain>
    </source>
</reference>
<dbReference type="EMBL" id="CP046415">
    <property type="protein sequence ID" value="QGT78584.1"/>
    <property type="molecule type" value="Genomic_DNA"/>
</dbReference>
<evidence type="ECO:0000256" key="3">
    <source>
        <dbReference type="RuleBase" id="RU361196"/>
    </source>
</evidence>
<dbReference type="Pfam" id="PF03065">
    <property type="entry name" value="Glyco_hydro_57"/>
    <property type="match status" value="1"/>
</dbReference>
<evidence type="ECO:0000313" key="7">
    <source>
        <dbReference type="Proteomes" id="UP000427716"/>
    </source>
</evidence>
<evidence type="ECO:0000259" key="5">
    <source>
        <dbReference type="Pfam" id="PF03065"/>
    </source>
</evidence>
<keyword evidence="6" id="KW-0378">Hydrolase</keyword>
<dbReference type="SUPFAM" id="SSF88713">
    <property type="entry name" value="Glycoside hydrolase/deacetylase"/>
    <property type="match status" value="1"/>
</dbReference>
<dbReference type="InterPro" id="IPR052046">
    <property type="entry name" value="GH57_Enzymes"/>
</dbReference>
<organism evidence="6 7">
    <name type="scientific">Guyparkeria halophila</name>
    <dbReference type="NCBI Taxonomy" id="47960"/>
    <lineage>
        <taxon>Bacteria</taxon>
        <taxon>Pseudomonadati</taxon>
        <taxon>Pseudomonadota</taxon>
        <taxon>Gammaproteobacteria</taxon>
        <taxon>Chromatiales</taxon>
        <taxon>Thioalkalibacteraceae</taxon>
        <taxon>Guyparkeria</taxon>
    </lineage>
</organism>
<feature type="domain" description="Glycoside hydrolase family 57 N-terminal" evidence="5">
    <location>
        <begin position="13"/>
        <end position="440"/>
    </location>
</feature>
<dbReference type="GO" id="GO:0005975">
    <property type="term" value="P:carbohydrate metabolic process"/>
    <property type="evidence" value="ECO:0007669"/>
    <property type="project" value="InterPro"/>
</dbReference>
<dbReference type="InterPro" id="IPR011330">
    <property type="entry name" value="Glyco_hydro/deAcase_b/a-brl"/>
</dbReference>
<sequence>MATHRPARTVSVVFLWHMHQPEYRDPRDGVYQQPWTYLHAIKDYADMAAHLERWPEARVVVNFVPILLEQLADYASQIERYRQTGDITQLRDPMLVALVEPAAVTGERRLAVLHGLLRANRERMIERFEPFSRLVAAVEGLLDTADPAGYASDALIGDLSAWYHLAWAGETLRQGDSRLRELLANDGGFSATARQSLLHVIGETIGDLFDRYGRLADRGQIELSMTPYAHPILPLLQDLRAGHEAEPDAPSPRAEVYPDGEERARWHIDHGREVFRRLLGRDPTGCWPSEGAISEPTVRLLDEAGFAWAASGQQVLRNSLNHAHQALHCEHRVFARPGQSLRLFFRDDGLSDRIGFDYQNWHADDAVEDLSHHLVSIADTCDHLGVEAPVVPIILDGENAWEHYPDNGFWLLDGLYKRLSAHPRIEMTTFSAVLDRAPEHVELKALVAGSWVYGNLATWIGEPAKNRAWDRLVEARRAYIEAEARGRWNQETRARNAQQLAVCEGSDWFWWFGDDNPAEATRDFDRLFRLQLARLYELLERPVPANLDEPISVPTSKPGQVTGGGTMRRGQA</sequence>
<evidence type="ECO:0000256" key="2">
    <source>
        <dbReference type="ARBA" id="ARBA00023277"/>
    </source>
</evidence>
<dbReference type="PANTHER" id="PTHR36306">
    <property type="entry name" value="ALPHA-AMYLASE-RELATED-RELATED"/>
    <property type="match status" value="1"/>
</dbReference>
<evidence type="ECO:0000313" key="6">
    <source>
        <dbReference type="EMBL" id="QGT78584.1"/>
    </source>
</evidence>
<keyword evidence="2 3" id="KW-0119">Carbohydrate metabolism</keyword>
<protein>
    <submittedName>
        <fullName evidence="6">Glycoside hydrolase</fullName>
    </submittedName>
</protein>
<dbReference type="KEGG" id="ghl:GM160_06555"/>
<comment type="similarity">
    <text evidence="1 3">Belongs to the glycosyl hydrolase 57 family.</text>
</comment>
<name>A0A6I6D4X0_9GAMM</name>
<dbReference type="CDD" id="cd10796">
    <property type="entry name" value="GH57N_APU"/>
    <property type="match status" value="1"/>
</dbReference>
<evidence type="ECO:0000256" key="1">
    <source>
        <dbReference type="ARBA" id="ARBA00006821"/>
    </source>
</evidence>
<dbReference type="AlphaFoldDB" id="A0A6I6D4X0"/>